<gene>
    <name evidence="1" type="ORF">BCM14_2645</name>
</gene>
<dbReference type="AlphaFoldDB" id="A0A2T0XD94"/>
<comment type="caution">
    <text evidence="1">The sequence shown here is derived from an EMBL/GenBank/DDBJ whole genome shotgun (WGS) entry which is preliminary data.</text>
</comment>
<keyword evidence="2" id="KW-1185">Reference proteome</keyword>
<proteinExistence type="predicted"/>
<protein>
    <submittedName>
        <fullName evidence="1">Uncharacterized protein DUF4936</fullName>
    </submittedName>
</protein>
<accession>A0A2T0XD94</accession>
<dbReference type="InterPro" id="IPR032556">
    <property type="entry name" value="DUF4936"/>
</dbReference>
<dbReference type="OrthoDB" id="8527613at2"/>
<reference evidence="1 2" key="1">
    <citation type="submission" date="2018-03" db="EMBL/GenBank/DDBJ databases">
        <title>Genomic Encyclopedia of Type Strains, Phase III (KMG-III): the genomes of soil and plant-associated and newly described type strains.</title>
        <authorList>
            <person name="Whitman W."/>
        </authorList>
    </citation>
    <scope>NUCLEOTIDE SEQUENCE [LARGE SCALE GENOMIC DNA]</scope>
    <source>
        <strain evidence="1 2">MWH-P2sevCIIIb</strain>
    </source>
</reference>
<sequence length="92" mass="10730">MILFVYYKVDASVSDTTLPRIKHMQAQLAQSFPSLMARLMKRPEIDAEGRATWMETYELQNLDETLFKSKLDALVAYNDLPVPRKNEYFVNL</sequence>
<dbReference type="Proteomes" id="UP000238308">
    <property type="component" value="Unassembled WGS sequence"/>
</dbReference>
<organism evidence="1 2">
    <name type="scientific">Jezberella montanilacus</name>
    <dbReference type="NCBI Taxonomy" id="323426"/>
    <lineage>
        <taxon>Bacteria</taxon>
        <taxon>Pseudomonadati</taxon>
        <taxon>Pseudomonadota</taxon>
        <taxon>Betaproteobacteria</taxon>
        <taxon>Burkholderiales</taxon>
        <taxon>Alcaligenaceae</taxon>
        <taxon>Jezberella</taxon>
    </lineage>
</organism>
<name>A0A2T0XD94_9BURK</name>
<evidence type="ECO:0000313" key="2">
    <source>
        <dbReference type="Proteomes" id="UP000238308"/>
    </source>
</evidence>
<dbReference type="EMBL" id="PVTV01000016">
    <property type="protein sequence ID" value="PRY96887.1"/>
    <property type="molecule type" value="Genomic_DNA"/>
</dbReference>
<dbReference type="RefSeq" id="WP_106228463.1">
    <property type="nucleotide sequence ID" value="NZ_PVTV01000016.1"/>
</dbReference>
<dbReference type="Pfam" id="PF16290">
    <property type="entry name" value="DUF4936"/>
    <property type="match status" value="1"/>
</dbReference>
<evidence type="ECO:0000313" key="1">
    <source>
        <dbReference type="EMBL" id="PRY96887.1"/>
    </source>
</evidence>